<comment type="caution">
    <text evidence="3">The sequence shown here is derived from an EMBL/GenBank/DDBJ whole genome shotgun (WGS) entry which is preliminary data.</text>
</comment>
<gene>
    <name evidence="3" type="ORF">PPERSA_04853</name>
</gene>
<accession>A0A0V0QJ55</accession>
<reference evidence="3 4" key="1">
    <citation type="journal article" date="2015" name="Sci. Rep.">
        <title>Genome of the facultative scuticociliatosis pathogen Pseudocohnilembus persalinus provides insight into its virulence through horizontal gene transfer.</title>
        <authorList>
            <person name="Xiong J."/>
            <person name="Wang G."/>
            <person name="Cheng J."/>
            <person name="Tian M."/>
            <person name="Pan X."/>
            <person name="Warren A."/>
            <person name="Jiang C."/>
            <person name="Yuan D."/>
            <person name="Miao W."/>
        </authorList>
    </citation>
    <scope>NUCLEOTIDE SEQUENCE [LARGE SCALE GENOMIC DNA]</scope>
    <source>
        <strain evidence="3">36N120E</strain>
    </source>
</reference>
<dbReference type="Pfam" id="PF16212">
    <property type="entry name" value="PhoLip_ATPase_C"/>
    <property type="match status" value="1"/>
</dbReference>
<feature type="transmembrane region" description="Helical" evidence="1">
    <location>
        <begin position="44"/>
        <end position="64"/>
    </location>
</feature>
<keyword evidence="1" id="KW-0472">Membrane</keyword>
<proteinExistence type="predicted"/>
<dbReference type="Proteomes" id="UP000054937">
    <property type="component" value="Unassembled WGS sequence"/>
</dbReference>
<feature type="domain" description="P-type ATPase C-terminal" evidence="2">
    <location>
        <begin position="8"/>
        <end position="105"/>
    </location>
</feature>
<evidence type="ECO:0000259" key="2">
    <source>
        <dbReference type="Pfam" id="PF16212"/>
    </source>
</evidence>
<feature type="transmembrane region" description="Helical" evidence="1">
    <location>
        <begin position="13"/>
        <end position="32"/>
    </location>
</feature>
<dbReference type="AlphaFoldDB" id="A0A0V0QJ55"/>
<organism evidence="3 4">
    <name type="scientific">Pseudocohnilembus persalinus</name>
    <name type="common">Ciliate</name>
    <dbReference type="NCBI Taxonomy" id="266149"/>
    <lineage>
        <taxon>Eukaryota</taxon>
        <taxon>Sar</taxon>
        <taxon>Alveolata</taxon>
        <taxon>Ciliophora</taxon>
        <taxon>Intramacronucleata</taxon>
        <taxon>Oligohymenophorea</taxon>
        <taxon>Scuticociliatia</taxon>
        <taxon>Philasterida</taxon>
        <taxon>Pseudocohnilembidae</taxon>
        <taxon>Pseudocohnilembus</taxon>
    </lineage>
</organism>
<evidence type="ECO:0000313" key="3">
    <source>
        <dbReference type="EMBL" id="KRX02231.1"/>
    </source>
</evidence>
<evidence type="ECO:0000313" key="4">
    <source>
        <dbReference type="Proteomes" id="UP000054937"/>
    </source>
</evidence>
<name>A0A0V0QJ55_PSEPJ</name>
<protein>
    <recommendedName>
        <fullName evidence="2">P-type ATPase C-terminal domain-containing protein</fullName>
    </recommendedName>
</protein>
<keyword evidence="1" id="KW-1133">Transmembrane helix</keyword>
<dbReference type="EMBL" id="LDAU01000156">
    <property type="protein sequence ID" value="KRX02231.1"/>
    <property type="molecule type" value="Genomic_DNA"/>
</dbReference>
<sequence length="148" mass="17017">MVERNPINQDGKMLFFASTGMISYWISVLQSNLKVLQISYSQSIASIIIIILTLLSYYGTYGFFSAYFATTDVYNTLSHQLKSPIYYLTVFVVICLTFGIDYLFYQVSERKKQVKIAQNLKQRENTGINNNSVNSLSNEQEIEMTEKI</sequence>
<feature type="transmembrane region" description="Helical" evidence="1">
    <location>
        <begin position="84"/>
        <end position="105"/>
    </location>
</feature>
<keyword evidence="4" id="KW-1185">Reference proteome</keyword>
<dbReference type="InParanoid" id="A0A0V0QJ55"/>
<evidence type="ECO:0000256" key="1">
    <source>
        <dbReference type="SAM" id="Phobius"/>
    </source>
</evidence>
<dbReference type="InterPro" id="IPR032630">
    <property type="entry name" value="P_typ_ATPase_c"/>
</dbReference>
<keyword evidence="1" id="KW-0812">Transmembrane</keyword>